<name>A0ACB9CHR7_ARCLA</name>
<comment type="caution">
    <text evidence="1">The sequence shown here is derived from an EMBL/GenBank/DDBJ whole genome shotgun (WGS) entry which is preliminary data.</text>
</comment>
<protein>
    <submittedName>
        <fullName evidence="1">Uncharacterized protein</fullName>
    </submittedName>
</protein>
<sequence length="575" mass="64223">MAGEIQETFRFNFQADLLNSGSISFGRFESESLSWEKRSSFSHNRYLEEVEKYSKPGSVTEKKAYFEAHFRRKALLKQSSSECQDGREFRTSENDDPQDLQESESGNESKYFTCFDKRPHSSGHSKYDEETNICEKEKIQTEWSENDNTSSHVTSFDESCSNLGYEGSEIVEHEREELGVFSVAPKDESMLNTVDHMVSGSEHLRIKKTRQIGTENVDSVESEENTRETLNDIVALVNVASEANDSSLTSHSADKDDAGANSGPQRKLSSKVRSASEMKQTESKQKVRANAAQVQRTISSEAYNGSAKAKTRKSEGLLMKEKQKMSPRPASPITHSGRKASKSEESSMINPKARLVPPMKSIVKEGRSEKTAEAKSSVLEKSLPEARQTANRIKQTIGLSKPHVNQGVNKGAASFTFKSDQRAERRKEEKKAAEMTQSRKSLNFKSTPMPSFYKESAHCSDQNKVISTSKTPNRPRTPSMATRTNIFSNSAASSSDTRPRSSPISLTNRNRPSESLRKSYVPERRVQEKKKELSSHKQKEPEPTKGPRARDTSRKDAKGVVIGPKMGYLAVGIAT</sequence>
<gene>
    <name evidence="1" type="ORF">L6452_13311</name>
</gene>
<dbReference type="EMBL" id="CM042050">
    <property type="protein sequence ID" value="KAI3733853.1"/>
    <property type="molecule type" value="Genomic_DNA"/>
</dbReference>
<organism evidence="1 2">
    <name type="scientific">Arctium lappa</name>
    <name type="common">Greater burdock</name>
    <name type="synonym">Lappa major</name>
    <dbReference type="NCBI Taxonomy" id="4217"/>
    <lineage>
        <taxon>Eukaryota</taxon>
        <taxon>Viridiplantae</taxon>
        <taxon>Streptophyta</taxon>
        <taxon>Embryophyta</taxon>
        <taxon>Tracheophyta</taxon>
        <taxon>Spermatophyta</taxon>
        <taxon>Magnoliopsida</taxon>
        <taxon>eudicotyledons</taxon>
        <taxon>Gunneridae</taxon>
        <taxon>Pentapetalae</taxon>
        <taxon>asterids</taxon>
        <taxon>campanulids</taxon>
        <taxon>Asterales</taxon>
        <taxon>Asteraceae</taxon>
        <taxon>Carduoideae</taxon>
        <taxon>Cardueae</taxon>
        <taxon>Arctiinae</taxon>
        <taxon>Arctium</taxon>
    </lineage>
</organism>
<accession>A0ACB9CHR7</accession>
<keyword evidence="2" id="KW-1185">Reference proteome</keyword>
<evidence type="ECO:0000313" key="1">
    <source>
        <dbReference type="EMBL" id="KAI3733853.1"/>
    </source>
</evidence>
<proteinExistence type="predicted"/>
<reference evidence="2" key="1">
    <citation type="journal article" date="2022" name="Mol. Ecol. Resour.">
        <title>The genomes of chicory, endive, great burdock and yacon provide insights into Asteraceae palaeo-polyploidization history and plant inulin production.</title>
        <authorList>
            <person name="Fan W."/>
            <person name="Wang S."/>
            <person name="Wang H."/>
            <person name="Wang A."/>
            <person name="Jiang F."/>
            <person name="Liu H."/>
            <person name="Zhao H."/>
            <person name="Xu D."/>
            <person name="Zhang Y."/>
        </authorList>
    </citation>
    <scope>NUCLEOTIDE SEQUENCE [LARGE SCALE GENOMIC DNA]</scope>
    <source>
        <strain evidence="2">cv. Niubang</strain>
    </source>
</reference>
<dbReference type="Proteomes" id="UP001055879">
    <property type="component" value="Linkage Group LG04"/>
</dbReference>
<evidence type="ECO:0000313" key="2">
    <source>
        <dbReference type="Proteomes" id="UP001055879"/>
    </source>
</evidence>
<reference evidence="1 2" key="2">
    <citation type="journal article" date="2022" name="Mol. Ecol. Resour.">
        <title>The genomes of chicory, endive, great burdock and yacon provide insights into Asteraceae paleo-polyploidization history and plant inulin production.</title>
        <authorList>
            <person name="Fan W."/>
            <person name="Wang S."/>
            <person name="Wang H."/>
            <person name="Wang A."/>
            <person name="Jiang F."/>
            <person name="Liu H."/>
            <person name="Zhao H."/>
            <person name="Xu D."/>
            <person name="Zhang Y."/>
        </authorList>
    </citation>
    <scope>NUCLEOTIDE SEQUENCE [LARGE SCALE GENOMIC DNA]</scope>
    <source>
        <strain evidence="2">cv. Niubang</strain>
    </source>
</reference>